<dbReference type="InterPro" id="IPR039868">
    <property type="entry name" value="ARMD3-like"/>
</dbReference>
<dbReference type="AlphaFoldDB" id="A0A8C0KAC3"/>
<dbReference type="GO" id="GO:0005829">
    <property type="term" value="C:cytosol"/>
    <property type="evidence" value="ECO:0007669"/>
    <property type="project" value="TreeGrafter"/>
</dbReference>
<keyword evidence="2" id="KW-0812">Transmembrane</keyword>
<proteinExistence type="predicted"/>
<evidence type="ECO:0000256" key="1">
    <source>
        <dbReference type="ARBA" id="ARBA00004370"/>
    </source>
</evidence>
<keyword evidence="3" id="KW-1133">Transmembrane helix</keyword>
<dbReference type="InterPro" id="IPR013636">
    <property type="entry name" value="ARMH3_C"/>
</dbReference>
<dbReference type="PANTHER" id="PTHR13608">
    <property type="entry name" value="ARMADILLO-LIKE HELICAL DOMAIN-CONTAINING PROTEIN 3"/>
    <property type="match status" value="1"/>
</dbReference>
<dbReference type="GeneTree" id="ENSGT00390000002554"/>
<protein>
    <submittedName>
        <fullName evidence="6">Armadillo like helical domain containing 3</fullName>
    </submittedName>
</protein>
<dbReference type="PANTHER" id="PTHR13608:SF3">
    <property type="entry name" value="ARMADILLO-LIKE HELICAL DOMAIN-CONTAINING PROTEIN 3"/>
    <property type="match status" value="1"/>
</dbReference>
<feature type="domain" description="Armadillo-like helical" evidence="5">
    <location>
        <begin position="408"/>
        <end position="644"/>
    </location>
</feature>
<keyword evidence="7" id="KW-1185">Reference proteome</keyword>
<accession>A0A8C0KAC3</accession>
<name>A0A8C0KAC3_CANLU</name>
<evidence type="ECO:0000256" key="3">
    <source>
        <dbReference type="ARBA" id="ARBA00022989"/>
    </source>
</evidence>
<organism evidence="6 7">
    <name type="scientific">Canis lupus dingo</name>
    <name type="common">dingo</name>
    <dbReference type="NCBI Taxonomy" id="286419"/>
    <lineage>
        <taxon>Eukaryota</taxon>
        <taxon>Metazoa</taxon>
        <taxon>Chordata</taxon>
        <taxon>Craniata</taxon>
        <taxon>Vertebrata</taxon>
        <taxon>Euteleostomi</taxon>
        <taxon>Mammalia</taxon>
        <taxon>Eutheria</taxon>
        <taxon>Laurasiatheria</taxon>
        <taxon>Carnivora</taxon>
        <taxon>Caniformia</taxon>
        <taxon>Canidae</taxon>
        <taxon>Canis</taxon>
    </lineage>
</organism>
<dbReference type="SUPFAM" id="SSF48371">
    <property type="entry name" value="ARM repeat"/>
    <property type="match status" value="1"/>
</dbReference>
<comment type="subcellular location">
    <subcellularLocation>
        <location evidence="1">Membrane</location>
    </subcellularLocation>
</comment>
<evidence type="ECO:0000256" key="2">
    <source>
        <dbReference type="ARBA" id="ARBA00022692"/>
    </source>
</evidence>
<dbReference type="SMART" id="SM01158">
    <property type="entry name" value="DUF1741"/>
    <property type="match status" value="1"/>
</dbReference>
<evidence type="ECO:0000313" key="7">
    <source>
        <dbReference type="Proteomes" id="UP000694391"/>
    </source>
</evidence>
<dbReference type="Proteomes" id="UP000694391">
    <property type="component" value="Unplaced"/>
</dbReference>
<dbReference type="Ensembl" id="ENSCAFT00020014285.1">
    <property type="protein sequence ID" value="ENSCAFP00020012376.1"/>
    <property type="gene ID" value="ENSCAFG00020009246.1"/>
</dbReference>
<evidence type="ECO:0000256" key="4">
    <source>
        <dbReference type="ARBA" id="ARBA00023136"/>
    </source>
</evidence>
<evidence type="ECO:0000259" key="5">
    <source>
        <dbReference type="SMART" id="SM01158"/>
    </source>
</evidence>
<dbReference type="GO" id="GO:0016020">
    <property type="term" value="C:membrane"/>
    <property type="evidence" value="ECO:0007669"/>
    <property type="project" value="UniProtKB-SubCell"/>
</dbReference>
<gene>
    <name evidence="6" type="primary">ARMH3</name>
</gene>
<reference evidence="6" key="1">
    <citation type="submission" date="2025-08" db="UniProtKB">
        <authorList>
            <consortium name="Ensembl"/>
        </authorList>
    </citation>
    <scope>IDENTIFICATION</scope>
</reference>
<evidence type="ECO:0000313" key="6">
    <source>
        <dbReference type="Ensembl" id="ENSCAFP00020012376.1"/>
    </source>
</evidence>
<dbReference type="InterPro" id="IPR016024">
    <property type="entry name" value="ARM-type_fold"/>
</dbReference>
<keyword evidence="4" id="KW-0472">Membrane</keyword>
<reference evidence="6" key="2">
    <citation type="submission" date="2025-09" db="UniProtKB">
        <authorList>
            <consortium name="Ensembl"/>
        </authorList>
    </citation>
    <scope>IDENTIFICATION</scope>
</reference>
<sequence length="662" mass="75745">MAQVEKRGGLLRKSSASKKPLKEKVVLMYDEIFMTEDPSKCSPRFWEELFLMKVNLEYLEGKLESLDGEELMKIKDNINCLFQHCIQALGEEHPIRVVNALQTLCALIRGVHQKNKSTSGFDIINMLMGFDKAELCMKNLMESLDSLLCAEGSESLKSLCLKLLLCLVTVTDNISQNTILEYVMINSIFEAILQILSHPPSRREHGYDAVVLLALLVNYRKYEVSGPLNGQQYKDKEEEHQSGFFSALTNMVSPTCYFCPAQECKRTNEAILLALYEAVHLNRNFITVLAQSHPEMGLVTTPVSPAPTTPATPLGTTPPSSDVISSVELPLDADVQTSNLLITFLKYSSIVMQDTKDEHRLHSGKLCLIILTCIAEDQYANAFLHDDNMNFRVNLHRMPMRHRKKAADKNLPCRPLVCAVLDLMVEFIVTHMMKEFPMDLYVRCIQVVHKLLCYQKKCRVRLHYTWRELWSALINLLKFLMSNETVLLAKHNIFTLALMIVNLFNMFITYGDTFLPTPSSYDELYYEIIRMHQSFDNLYSMVLRLSTNAGQWKEAASKVTHALVNIRAIINHFNPKIESYAAVNHISQLSEEQVLEVVRANYDTLTLKLQDGLDQYERYSEQHKEAAFFKELVRSISTNVRRNLAFHTLSQEVLLKEFSTIS</sequence>
<dbReference type="Pfam" id="PF08427">
    <property type="entry name" value="ARMH3_C"/>
    <property type="match status" value="1"/>
</dbReference>